<feature type="region of interest" description="Disordered" evidence="1">
    <location>
        <begin position="243"/>
        <end position="291"/>
    </location>
</feature>
<dbReference type="EMBL" id="UIVS01000001">
    <property type="protein sequence ID" value="SVP89903.1"/>
    <property type="molecule type" value="Genomic_DNA"/>
</dbReference>
<feature type="compositionally biased region" description="Acidic residues" evidence="1">
    <location>
        <begin position="251"/>
        <end position="264"/>
    </location>
</feature>
<reference evidence="2" key="1">
    <citation type="submission" date="2018-07" db="EMBL/GenBank/DDBJ databases">
        <authorList>
            <person name="Quirk P.G."/>
            <person name="Krulwich T.A."/>
        </authorList>
    </citation>
    <scope>NUCLEOTIDE SEQUENCE</scope>
    <source>
        <strain evidence="2">Anand</strain>
    </source>
</reference>
<feature type="compositionally biased region" description="Low complexity" evidence="1">
    <location>
        <begin position="206"/>
        <end position="215"/>
    </location>
</feature>
<proteinExistence type="predicted"/>
<evidence type="ECO:0000256" key="1">
    <source>
        <dbReference type="SAM" id="MobiDB-lite"/>
    </source>
</evidence>
<dbReference type="InterPro" id="IPR011695">
    <property type="entry name" value="Tash_PEST_motif"/>
</dbReference>
<feature type="compositionally biased region" description="Acidic residues" evidence="1">
    <location>
        <begin position="413"/>
        <end position="426"/>
    </location>
</feature>
<evidence type="ECO:0000313" key="2">
    <source>
        <dbReference type="EMBL" id="SVP88752.1"/>
    </source>
</evidence>
<feature type="compositionally biased region" description="Basic and acidic residues" evidence="1">
    <location>
        <begin position="336"/>
        <end position="364"/>
    </location>
</feature>
<feature type="compositionally biased region" description="Acidic residues" evidence="1">
    <location>
        <begin position="314"/>
        <end position="330"/>
    </location>
</feature>
<evidence type="ECO:0000313" key="3">
    <source>
        <dbReference type="EMBL" id="SVP89903.1"/>
    </source>
</evidence>
<feature type="region of interest" description="Disordered" evidence="1">
    <location>
        <begin position="169"/>
        <end position="219"/>
    </location>
</feature>
<protein>
    <submittedName>
        <fullName evidence="2">Tash1-like protein, putative</fullName>
    </submittedName>
</protein>
<organism evidence="2">
    <name type="scientific">Theileria annulata</name>
    <dbReference type="NCBI Taxonomy" id="5874"/>
    <lineage>
        <taxon>Eukaryota</taxon>
        <taxon>Sar</taxon>
        <taxon>Alveolata</taxon>
        <taxon>Apicomplexa</taxon>
        <taxon>Aconoidasida</taxon>
        <taxon>Piroplasmida</taxon>
        <taxon>Theileriidae</taxon>
        <taxon>Theileria</taxon>
    </lineage>
</organism>
<dbReference type="Pfam" id="PF07708">
    <property type="entry name" value="Tash_PEST"/>
    <property type="match status" value="6"/>
</dbReference>
<dbReference type="EMBL" id="UIVT01000001">
    <property type="protein sequence ID" value="SVP88752.1"/>
    <property type="molecule type" value="Genomic_DNA"/>
</dbReference>
<feature type="compositionally biased region" description="Acidic residues" evidence="1">
    <location>
        <begin position="378"/>
        <end position="394"/>
    </location>
</feature>
<sequence length="440" mass="51886">MVRFNTLCIFYALVIYYVRIVSCNVLDLNNLDNPKFYTIKIVEQGVTKIMILSTPENKITEIHRGRLLIWSPDPGEYVKCVTVFIFHWSGKVLINFEIENPRKTDMYYLHKYYSHFKYINKREFENEYRSLLLIEKELESEIRKHKSIGETDLGFKPKKLRRLIEKIKDSEEPIKHTQPTELETTEPEDLDPETIHFEVSSDEEPTQQTETPTQELDPETITVEISSDEEELELPKPLDLSIKHKSKITEPEELETTEPEEIDPETIPVDIGSDEEEKPLDLSTKQDRKDQLMDKLKKMIKQRIKEKYKHTQELDPETIEVELESDEEEKPLDLSTKQDRKQVMDKLKKMIKQRIKEKSKHTEEIDPEITEESHTQELDPETIEVELESDEEELELPKPLDLSIKHKSKITEPEELETTEPEELDPETIPVDIESDEEDE</sequence>
<dbReference type="VEuPathDB" id="PiroplasmaDB:TA03125"/>
<feature type="compositionally biased region" description="Acidic residues" evidence="1">
    <location>
        <begin position="183"/>
        <end position="192"/>
    </location>
</feature>
<dbReference type="Pfam" id="PF04385">
    <property type="entry name" value="FAINT"/>
    <property type="match status" value="1"/>
</dbReference>
<dbReference type="AlphaFoldDB" id="A0A3B0MUJ7"/>
<gene>
    <name evidence="2" type="ORF">TAT_000060800</name>
    <name evidence="3" type="ORF">TAV_000060500</name>
</gene>
<dbReference type="InterPro" id="IPR007480">
    <property type="entry name" value="DUF529"/>
</dbReference>
<name>A0A3B0MUJ7_THEAN</name>
<feature type="region of interest" description="Disordered" evidence="1">
    <location>
        <begin position="308"/>
        <end position="440"/>
    </location>
</feature>
<accession>A0A3B0MUJ7</accession>